<gene>
    <name evidence="2" type="ORF">AVEN_52103_1</name>
</gene>
<evidence type="ECO:0000313" key="3">
    <source>
        <dbReference type="Proteomes" id="UP000499080"/>
    </source>
</evidence>
<dbReference type="PANTHER" id="PTHR10492">
    <property type="match status" value="1"/>
</dbReference>
<name>A0A4Y2MAS5_ARAVE</name>
<dbReference type="PANTHER" id="PTHR10492:SF57">
    <property type="entry name" value="ATP-DEPENDENT DNA HELICASE"/>
    <property type="match status" value="1"/>
</dbReference>
<sequence>MDQRLGLTTNMLVHLNGDLSAQQFADNLLQLGNGAITPDNQDGCKAVQRIGRIVKTQQELKEAVFPNVSQHFFDHSWLCQRAILAQRNEDVSVMNKQLLQELPGSVKVYKTIETTCDTNEAVKYPAEFLNTLEPSGVRSHTLKLKTGAPKTLLRNLHPPSLCNGTRLCIKKLMQNIIEATIMTGHAAGEDVFIPRILIIPSDFPFQFKRIQFPVRLSYAMSINKPHGQSLKVVGLDLLKPCFSHGQLYVGCSRIGKADNLYILAPNGTKNIVYPEAL</sequence>
<reference evidence="2 3" key="1">
    <citation type="journal article" date="2019" name="Sci. Rep.">
        <title>Orb-weaving spider Araneus ventricosus genome elucidates the spidroin gene catalogue.</title>
        <authorList>
            <person name="Kono N."/>
            <person name="Nakamura H."/>
            <person name="Ohtoshi R."/>
            <person name="Moran D.A.P."/>
            <person name="Shinohara A."/>
            <person name="Yoshida Y."/>
            <person name="Fujiwara M."/>
            <person name="Mori M."/>
            <person name="Tomita M."/>
            <person name="Arakawa K."/>
        </authorList>
    </citation>
    <scope>NUCLEOTIDE SEQUENCE [LARGE SCALE GENOMIC DNA]</scope>
</reference>
<keyword evidence="3" id="KW-1185">Reference proteome</keyword>
<dbReference type="EMBL" id="BGPR01122249">
    <property type="protein sequence ID" value="GBN23673.1"/>
    <property type="molecule type" value="Genomic_DNA"/>
</dbReference>
<dbReference type="Proteomes" id="UP000499080">
    <property type="component" value="Unassembled WGS sequence"/>
</dbReference>
<evidence type="ECO:0000313" key="2">
    <source>
        <dbReference type="EMBL" id="GBN23673.1"/>
    </source>
</evidence>
<dbReference type="Pfam" id="PF21530">
    <property type="entry name" value="Pif1_2B_dom"/>
    <property type="match status" value="1"/>
</dbReference>
<evidence type="ECO:0000259" key="1">
    <source>
        <dbReference type="Pfam" id="PF21530"/>
    </source>
</evidence>
<comment type="caution">
    <text evidence="2">The sequence shown here is derived from an EMBL/GenBank/DDBJ whole genome shotgun (WGS) entry which is preliminary data.</text>
</comment>
<dbReference type="InterPro" id="IPR049163">
    <property type="entry name" value="Pif1-like_2B_dom"/>
</dbReference>
<dbReference type="SUPFAM" id="SSF52540">
    <property type="entry name" value="P-loop containing nucleoside triphosphate hydrolases"/>
    <property type="match status" value="1"/>
</dbReference>
<accession>A0A4Y2MAS5</accession>
<dbReference type="OrthoDB" id="6425179at2759"/>
<protein>
    <recommendedName>
        <fullName evidence="1">DNA helicase Pif1-like 2B domain-containing protein</fullName>
    </recommendedName>
</protein>
<dbReference type="InterPro" id="IPR027417">
    <property type="entry name" value="P-loop_NTPase"/>
</dbReference>
<dbReference type="AlphaFoldDB" id="A0A4Y2MAS5"/>
<feature type="domain" description="DNA helicase Pif1-like 2B" evidence="1">
    <location>
        <begin position="127"/>
        <end position="172"/>
    </location>
</feature>
<organism evidence="2 3">
    <name type="scientific">Araneus ventricosus</name>
    <name type="common">Orbweaver spider</name>
    <name type="synonym">Epeira ventricosa</name>
    <dbReference type="NCBI Taxonomy" id="182803"/>
    <lineage>
        <taxon>Eukaryota</taxon>
        <taxon>Metazoa</taxon>
        <taxon>Ecdysozoa</taxon>
        <taxon>Arthropoda</taxon>
        <taxon>Chelicerata</taxon>
        <taxon>Arachnida</taxon>
        <taxon>Araneae</taxon>
        <taxon>Araneomorphae</taxon>
        <taxon>Entelegynae</taxon>
        <taxon>Araneoidea</taxon>
        <taxon>Araneidae</taxon>
        <taxon>Araneus</taxon>
    </lineage>
</organism>
<proteinExistence type="predicted"/>